<organism evidence="6 7">
    <name type="scientific">Mycoplana ramosa</name>
    <name type="common">Mycoplana bullata</name>
    <dbReference type="NCBI Taxonomy" id="40837"/>
    <lineage>
        <taxon>Bacteria</taxon>
        <taxon>Pseudomonadati</taxon>
        <taxon>Pseudomonadota</taxon>
        <taxon>Alphaproteobacteria</taxon>
        <taxon>Hyphomicrobiales</taxon>
        <taxon>Rhizobiaceae</taxon>
        <taxon>Mycoplana</taxon>
    </lineage>
</organism>
<evidence type="ECO:0000313" key="7">
    <source>
        <dbReference type="Proteomes" id="UP001597173"/>
    </source>
</evidence>
<gene>
    <name evidence="6" type="ORF">ACFQ33_04770</name>
</gene>
<evidence type="ECO:0000256" key="1">
    <source>
        <dbReference type="ARBA" id="ARBA00009437"/>
    </source>
</evidence>
<name>A0ABW3YTS7_MYCRA</name>
<keyword evidence="4" id="KW-0804">Transcription</keyword>
<keyword evidence="2" id="KW-0805">Transcription regulation</keyword>
<dbReference type="InterPro" id="IPR005119">
    <property type="entry name" value="LysR_subst-bd"/>
</dbReference>
<evidence type="ECO:0000256" key="4">
    <source>
        <dbReference type="ARBA" id="ARBA00023163"/>
    </source>
</evidence>
<accession>A0ABW3YTS7</accession>
<dbReference type="Proteomes" id="UP001597173">
    <property type="component" value="Unassembled WGS sequence"/>
</dbReference>
<dbReference type="InterPro" id="IPR000847">
    <property type="entry name" value="LysR_HTH_N"/>
</dbReference>
<dbReference type="SUPFAM" id="SSF46785">
    <property type="entry name" value="Winged helix' DNA-binding domain"/>
    <property type="match status" value="1"/>
</dbReference>
<keyword evidence="7" id="KW-1185">Reference proteome</keyword>
<comment type="similarity">
    <text evidence="1">Belongs to the LysR transcriptional regulatory family.</text>
</comment>
<comment type="caution">
    <text evidence="6">The sequence shown here is derived from an EMBL/GenBank/DDBJ whole genome shotgun (WGS) entry which is preliminary data.</text>
</comment>
<dbReference type="Pfam" id="PF00126">
    <property type="entry name" value="HTH_1"/>
    <property type="match status" value="1"/>
</dbReference>
<dbReference type="PANTHER" id="PTHR30537">
    <property type="entry name" value="HTH-TYPE TRANSCRIPTIONAL REGULATOR"/>
    <property type="match status" value="1"/>
</dbReference>
<dbReference type="InterPro" id="IPR036390">
    <property type="entry name" value="WH_DNA-bd_sf"/>
</dbReference>
<dbReference type="CDD" id="cd08422">
    <property type="entry name" value="PBP2_CrgA_like"/>
    <property type="match status" value="1"/>
</dbReference>
<evidence type="ECO:0000313" key="6">
    <source>
        <dbReference type="EMBL" id="MFD1327201.1"/>
    </source>
</evidence>
<sequence>MGELESLRVFLAVAEERGFAGAGRQLGMTPASVTRAVAALEERLGVQLLLRTTRQVSLTSAGAVYAARVAPLVRGIADAASETMEAQGITSGLIRVSAPMSLGLKVLPTVLSQFATLYPQTHVAMTLSDRFVDIVEDDYDLAIRISGPPSDKSTIWRKVCRVPRVLVASSAYLAQRGTPEKPEDLAGFSCLSYSQDAGIEIWELSRGVSHRSHRAEGSFSANNGDFLARLVMNGEGIALLPRFIVEDDLRSGHLAEVLPDWTAPEIWLTLYYPPYAQLPLRVATFSDFFEHYVSDTRPL</sequence>
<dbReference type="RefSeq" id="WP_374834853.1">
    <property type="nucleotide sequence ID" value="NZ_JBHEEW010000001.1"/>
</dbReference>
<reference evidence="7" key="1">
    <citation type="journal article" date="2019" name="Int. J. Syst. Evol. Microbiol.">
        <title>The Global Catalogue of Microorganisms (GCM) 10K type strain sequencing project: providing services to taxonomists for standard genome sequencing and annotation.</title>
        <authorList>
            <consortium name="The Broad Institute Genomics Platform"/>
            <consortium name="The Broad Institute Genome Sequencing Center for Infectious Disease"/>
            <person name="Wu L."/>
            <person name="Ma J."/>
        </authorList>
    </citation>
    <scope>NUCLEOTIDE SEQUENCE [LARGE SCALE GENOMIC DNA]</scope>
    <source>
        <strain evidence="7">CCUG 55609</strain>
    </source>
</reference>
<feature type="domain" description="HTH lysR-type" evidence="5">
    <location>
        <begin position="1"/>
        <end position="59"/>
    </location>
</feature>
<evidence type="ECO:0000259" key="5">
    <source>
        <dbReference type="PROSITE" id="PS50931"/>
    </source>
</evidence>
<dbReference type="EMBL" id="JBHTNF010000002">
    <property type="protein sequence ID" value="MFD1327201.1"/>
    <property type="molecule type" value="Genomic_DNA"/>
</dbReference>
<evidence type="ECO:0000256" key="2">
    <source>
        <dbReference type="ARBA" id="ARBA00023015"/>
    </source>
</evidence>
<evidence type="ECO:0000256" key="3">
    <source>
        <dbReference type="ARBA" id="ARBA00023125"/>
    </source>
</evidence>
<dbReference type="InterPro" id="IPR036388">
    <property type="entry name" value="WH-like_DNA-bd_sf"/>
</dbReference>
<dbReference type="PANTHER" id="PTHR30537:SF5">
    <property type="entry name" value="HTH-TYPE TRANSCRIPTIONAL ACTIVATOR TTDR-RELATED"/>
    <property type="match status" value="1"/>
</dbReference>
<dbReference type="PROSITE" id="PS50931">
    <property type="entry name" value="HTH_LYSR"/>
    <property type="match status" value="1"/>
</dbReference>
<proteinExistence type="inferred from homology"/>
<dbReference type="InterPro" id="IPR058163">
    <property type="entry name" value="LysR-type_TF_proteobact-type"/>
</dbReference>
<keyword evidence="3" id="KW-0238">DNA-binding</keyword>
<protein>
    <submittedName>
        <fullName evidence="6">LysR family transcriptional regulator</fullName>
    </submittedName>
</protein>
<dbReference type="Gene3D" id="1.10.10.10">
    <property type="entry name" value="Winged helix-like DNA-binding domain superfamily/Winged helix DNA-binding domain"/>
    <property type="match status" value="1"/>
</dbReference>
<dbReference type="Gene3D" id="3.40.190.290">
    <property type="match status" value="1"/>
</dbReference>
<dbReference type="Pfam" id="PF03466">
    <property type="entry name" value="LysR_substrate"/>
    <property type="match status" value="1"/>
</dbReference>
<dbReference type="SUPFAM" id="SSF53850">
    <property type="entry name" value="Periplasmic binding protein-like II"/>
    <property type="match status" value="1"/>
</dbReference>